<dbReference type="Gene3D" id="3.40.50.720">
    <property type="entry name" value="NAD(P)-binding Rossmann-like Domain"/>
    <property type="match status" value="1"/>
</dbReference>
<dbReference type="Pfam" id="PF00106">
    <property type="entry name" value="adh_short"/>
    <property type="match status" value="1"/>
</dbReference>
<dbReference type="SUPFAM" id="SSF51735">
    <property type="entry name" value="NAD(P)-binding Rossmann-fold domains"/>
    <property type="match status" value="1"/>
</dbReference>
<dbReference type="PANTHER" id="PTHR43180">
    <property type="entry name" value="3-OXOACYL-(ACYL-CARRIER-PROTEIN) REDUCTASE (AFU_ORTHOLOGUE AFUA_6G11210)"/>
    <property type="match status" value="1"/>
</dbReference>
<comment type="caution">
    <text evidence="3">The sequence shown here is derived from an EMBL/GenBank/DDBJ whole genome shotgun (WGS) entry which is preliminary data.</text>
</comment>
<sequence length="161" mass="17853">MGIPSSVTPIFRRLEGKVAVVTGGASGIGEAATRLFTKHGAKVVVADVRNDLGQALCKELGSNDTISFTHCDVTNENDMEKAIDRAVSRLMLKLHFPFQAWKMQKNLILVGLIFMPKMYVPLGVRQFKVLMCSDASRLTIPWLNVLVMVERYALHQGSIQH</sequence>
<evidence type="ECO:0000313" key="3">
    <source>
        <dbReference type="EMBL" id="KAK6778517.1"/>
    </source>
</evidence>
<keyword evidence="2" id="KW-0560">Oxidoreductase</keyword>
<keyword evidence="4" id="KW-1185">Reference proteome</keyword>
<dbReference type="GO" id="GO:0016491">
    <property type="term" value="F:oxidoreductase activity"/>
    <property type="evidence" value="ECO:0007669"/>
    <property type="project" value="UniProtKB-KW"/>
</dbReference>
<comment type="similarity">
    <text evidence="1">Belongs to the short-chain dehydrogenases/reductases (SDR) family.</text>
</comment>
<dbReference type="Proteomes" id="UP001371456">
    <property type="component" value="Unassembled WGS sequence"/>
</dbReference>
<accession>A0AAN8T4S1</accession>
<organism evidence="3 4">
    <name type="scientific">Solanum bulbocastanum</name>
    <name type="common">Wild potato</name>
    <dbReference type="NCBI Taxonomy" id="147425"/>
    <lineage>
        <taxon>Eukaryota</taxon>
        <taxon>Viridiplantae</taxon>
        <taxon>Streptophyta</taxon>
        <taxon>Embryophyta</taxon>
        <taxon>Tracheophyta</taxon>
        <taxon>Spermatophyta</taxon>
        <taxon>Magnoliopsida</taxon>
        <taxon>eudicotyledons</taxon>
        <taxon>Gunneridae</taxon>
        <taxon>Pentapetalae</taxon>
        <taxon>asterids</taxon>
        <taxon>lamiids</taxon>
        <taxon>Solanales</taxon>
        <taxon>Solanaceae</taxon>
        <taxon>Solanoideae</taxon>
        <taxon>Solaneae</taxon>
        <taxon>Solanum</taxon>
    </lineage>
</organism>
<protein>
    <submittedName>
        <fullName evidence="3">Uncharacterized protein</fullName>
    </submittedName>
</protein>
<dbReference type="InterPro" id="IPR036291">
    <property type="entry name" value="NAD(P)-bd_dom_sf"/>
</dbReference>
<dbReference type="EMBL" id="JBANQN010000010">
    <property type="protein sequence ID" value="KAK6778517.1"/>
    <property type="molecule type" value="Genomic_DNA"/>
</dbReference>
<name>A0AAN8T4S1_SOLBU</name>
<gene>
    <name evidence="3" type="ORF">RDI58_025235</name>
</gene>
<evidence type="ECO:0000313" key="4">
    <source>
        <dbReference type="Proteomes" id="UP001371456"/>
    </source>
</evidence>
<dbReference type="AlphaFoldDB" id="A0AAN8T4S1"/>
<dbReference type="InterPro" id="IPR002347">
    <property type="entry name" value="SDR_fam"/>
</dbReference>
<evidence type="ECO:0000256" key="2">
    <source>
        <dbReference type="ARBA" id="ARBA00023002"/>
    </source>
</evidence>
<reference evidence="3 4" key="1">
    <citation type="submission" date="2024-02" db="EMBL/GenBank/DDBJ databases">
        <title>de novo genome assembly of Solanum bulbocastanum strain 11H21.</title>
        <authorList>
            <person name="Hosaka A.J."/>
        </authorList>
    </citation>
    <scope>NUCLEOTIDE SEQUENCE [LARGE SCALE GENOMIC DNA]</scope>
    <source>
        <tissue evidence="3">Young leaves</tissue>
    </source>
</reference>
<dbReference type="PANTHER" id="PTHR43180:SF74">
    <property type="entry name" value="SHORT CHAIN ALCOHOL DEHYDROGENASE"/>
    <property type="match status" value="1"/>
</dbReference>
<evidence type="ECO:0000256" key="1">
    <source>
        <dbReference type="ARBA" id="ARBA00006484"/>
    </source>
</evidence>
<proteinExistence type="inferred from homology"/>